<name>A0A3A9Z5P4_9ACTN</name>
<feature type="region of interest" description="Disordered" evidence="1">
    <location>
        <begin position="169"/>
        <end position="189"/>
    </location>
</feature>
<gene>
    <name evidence="2" type="ORF">D7223_20605</name>
</gene>
<dbReference type="Gene3D" id="1.20.1260.20">
    <property type="entry name" value="PPE superfamily"/>
    <property type="match status" value="1"/>
</dbReference>
<proteinExistence type="predicted"/>
<dbReference type="Proteomes" id="UP000281726">
    <property type="component" value="Unassembled WGS sequence"/>
</dbReference>
<evidence type="ECO:0000313" key="3">
    <source>
        <dbReference type="Proteomes" id="UP000281726"/>
    </source>
</evidence>
<dbReference type="OrthoDB" id="3384464at2"/>
<keyword evidence="3" id="KW-1185">Reference proteome</keyword>
<feature type="region of interest" description="Disordered" evidence="1">
    <location>
        <begin position="238"/>
        <end position="330"/>
    </location>
</feature>
<evidence type="ECO:0000313" key="2">
    <source>
        <dbReference type="EMBL" id="RKN43605.1"/>
    </source>
</evidence>
<feature type="compositionally biased region" description="Low complexity" evidence="1">
    <location>
        <begin position="238"/>
        <end position="260"/>
    </location>
</feature>
<dbReference type="AlphaFoldDB" id="A0A3A9Z5P4"/>
<organism evidence="2 3">
    <name type="scientific">Micromonospora endolithica</name>
    <dbReference type="NCBI Taxonomy" id="230091"/>
    <lineage>
        <taxon>Bacteria</taxon>
        <taxon>Bacillati</taxon>
        <taxon>Actinomycetota</taxon>
        <taxon>Actinomycetes</taxon>
        <taxon>Micromonosporales</taxon>
        <taxon>Micromonosporaceae</taxon>
        <taxon>Micromonospora</taxon>
    </lineage>
</organism>
<feature type="region of interest" description="Disordered" evidence="1">
    <location>
        <begin position="343"/>
        <end position="445"/>
    </location>
</feature>
<reference evidence="2 3" key="1">
    <citation type="journal article" date="2004" name="Syst. Appl. Microbiol.">
        <title>Cryptoendolithic actinomycetes from antarctic sandstone rock samples: Micromonospora endolithica sp. nov. and two isolates related to Micromonospora coerulea Jensen 1932.</title>
        <authorList>
            <person name="Hirsch P."/>
            <person name="Mevs U."/>
            <person name="Kroppenstedt R.M."/>
            <person name="Schumann P."/>
            <person name="Stackebrandt E."/>
        </authorList>
    </citation>
    <scope>NUCLEOTIDE SEQUENCE [LARGE SCALE GENOMIC DNA]</scope>
    <source>
        <strain evidence="2 3">JCM 12677</strain>
    </source>
</reference>
<evidence type="ECO:0000256" key="1">
    <source>
        <dbReference type="SAM" id="MobiDB-lite"/>
    </source>
</evidence>
<dbReference type="EMBL" id="RBAK01000008">
    <property type="protein sequence ID" value="RKN43605.1"/>
    <property type="molecule type" value="Genomic_DNA"/>
</dbReference>
<evidence type="ECO:0008006" key="4">
    <source>
        <dbReference type="Google" id="ProtNLM"/>
    </source>
</evidence>
<accession>A0A3A9Z5P4</accession>
<feature type="compositionally biased region" description="Pro residues" evidence="1">
    <location>
        <begin position="295"/>
        <end position="308"/>
    </location>
</feature>
<feature type="compositionally biased region" description="Basic and acidic residues" evidence="1">
    <location>
        <begin position="397"/>
        <end position="412"/>
    </location>
</feature>
<dbReference type="InterPro" id="IPR038332">
    <property type="entry name" value="PPE_sf"/>
</dbReference>
<comment type="caution">
    <text evidence="2">The sequence shown here is derived from an EMBL/GenBank/DDBJ whole genome shotgun (WGS) entry which is preliminary data.</text>
</comment>
<sequence length="445" mass="45587">MDVATMWACLADQDTTGHWRQVAAWRKICDLAQTHLGRLQEYRRGLAEAWPPETNEASRAYLAELDQLIEKVRRTHDAAATNYTALSAATQAIGTTREALRKIHDEYAAKAQQKRAYDATVADPKAIMGNRTTEPPVTDDELERLNVRARGIMYGLSSELQQAQVMLRQPPPARPPAQDQNPDIYGNPGSAVPVIPPIVAVPLSPGRAPVSEKVQSPAKPVAASTAPALGPILGGAAAGTAPAPSTPSPSVGVPSLPAGGLQPPIAPGVASRPGLPIRPGQVSPPGTKGAGSVPTSPPQSPPARPLPPGGLIGGVPGSGLTQPVSGNGQPRRVNPIGGVIGGGGAGTAPTGAAGSRPGGGRTGSTMGHMPPFGSAPQSPTFGAASGGGPRIVGSTRRGSEPEDGQHPKRWNPDEPWTTEQGVAPIVLPPDEDGPIDPGPAIGFKR</sequence>
<protein>
    <recommendedName>
        <fullName evidence="4">PPE domain-containing protein</fullName>
    </recommendedName>
</protein>